<feature type="region of interest" description="Disordered" evidence="1">
    <location>
        <begin position="1"/>
        <end position="58"/>
    </location>
</feature>
<reference evidence="2 3" key="1">
    <citation type="submission" date="2017-11" db="EMBL/GenBank/DDBJ databases">
        <title>De novo assembly and phasing of dikaryotic genomes from two isolates of Puccinia coronata f. sp. avenae, the causal agent of oat crown rust.</title>
        <authorList>
            <person name="Miller M.E."/>
            <person name="Zhang Y."/>
            <person name="Omidvar V."/>
            <person name="Sperschneider J."/>
            <person name="Schwessinger B."/>
            <person name="Raley C."/>
            <person name="Palmer J.M."/>
            <person name="Garnica D."/>
            <person name="Upadhyaya N."/>
            <person name="Rathjen J."/>
            <person name="Taylor J.M."/>
            <person name="Park R.F."/>
            <person name="Dodds P.N."/>
            <person name="Hirsch C.D."/>
            <person name="Kianian S.F."/>
            <person name="Figueroa M."/>
        </authorList>
    </citation>
    <scope>NUCLEOTIDE SEQUENCE [LARGE SCALE GENOMIC DNA]</scope>
    <source>
        <strain evidence="2">12SD80</strain>
    </source>
</reference>
<accession>A0A2N5TQR9</accession>
<dbReference type="EMBL" id="PGCI01000389">
    <property type="protein sequence ID" value="PLW27849.1"/>
    <property type="molecule type" value="Genomic_DNA"/>
</dbReference>
<dbReference type="Proteomes" id="UP000235392">
    <property type="component" value="Unassembled WGS sequence"/>
</dbReference>
<feature type="compositionally biased region" description="Polar residues" evidence="1">
    <location>
        <begin position="1"/>
        <end position="11"/>
    </location>
</feature>
<sequence length="95" mass="10812">MKTMVTTNWNTGPAVCGESGQRSTAHPKLTESNDEEGRQRPSPGRMVGNRQAEIKREKIQLSQRILKEQQKTHSHKPIAPLNTFNISFNFNTYCQ</sequence>
<evidence type="ECO:0000256" key="1">
    <source>
        <dbReference type="SAM" id="MobiDB-lite"/>
    </source>
</evidence>
<proteinExistence type="predicted"/>
<gene>
    <name evidence="2" type="ORF">PCASD_18751</name>
</gene>
<comment type="caution">
    <text evidence="2">The sequence shown here is derived from an EMBL/GenBank/DDBJ whole genome shotgun (WGS) entry which is preliminary data.</text>
</comment>
<evidence type="ECO:0000313" key="2">
    <source>
        <dbReference type="EMBL" id="PLW27849.1"/>
    </source>
</evidence>
<name>A0A2N5TQR9_9BASI</name>
<organism evidence="2 3">
    <name type="scientific">Puccinia coronata f. sp. avenae</name>
    <dbReference type="NCBI Taxonomy" id="200324"/>
    <lineage>
        <taxon>Eukaryota</taxon>
        <taxon>Fungi</taxon>
        <taxon>Dikarya</taxon>
        <taxon>Basidiomycota</taxon>
        <taxon>Pucciniomycotina</taxon>
        <taxon>Pucciniomycetes</taxon>
        <taxon>Pucciniales</taxon>
        <taxon>Pucciniaceae</taxon>
        <taxon>Puccinia</taxon>
    </lineage>
</organism>
<evidence type="ECO:0000313" key="3">
    <source>
        <dbReference type="Proteomes" id="UP000235392"/>
    </source>
</evidence>
<feature type="compositionally biased region" description="Basic and acidic residues" evidence="1">
    <location>
        <begin position="28"/>
        <end position="39"/>
    </location>
</feature>
<protein>
    <submittedName>
        <fullName evidence="2">Uncharacterized protein</fullName>
    </submittedName>
</protein>
<dbReference type="AlphaFoldDB" id="A0A2N5TQR9"/>